<dbReference type="NCBIfam" id="NF037981">
    <property type="entry name" value="NCS2_1"/>
    <property type="match status" value="1"/>
</dbReference>
<evidence type="ECO:0000313" key="10">
    <source>
        <dbReference type="Proteomes" id="UP000749471"/>
    </source>
</evidence>
<evidence type="ECO:0000313" key="9">
    <source>
        <dbReference type="EMBL" id="MBU5436958.1"/>
    </source>
</evidence>
<feature type="transmembrane region" description="Helical" evidence="8">
    <location>
        <begin position="83"/>
        <end position="102"/>
    </location>
</feature>
<dbReference type="PANTHER" id="PTHR42810">
    <property type="entry name" value="PURINE PERMEASE C1399.01C-RELATED"/>
    <property type="match status" value="1"/>
</dbReference>
<dbReference type="InterPro" id="IPR017588">
    <property type="entry name" value="UacT-like"/>
</dbReference>
<feature type="transmembrane region" description="Helical" evidence="8">
    <location>
        <begin position="408"/>
        <end position="428"/>
    </location>
</feature>
<evidence type="ECO:0000256" key="6">
    <source>
        <dbReference type="ARBA" id="ARBA00022989"/>
    </source>
</evidence>
<feature type="transmembrane region" description="Helical" evidence="8">
    <location>
        <begin position="242"/>
        <end position="262"/>
    </location>
</feature>
<organism evidence="9 10">
    <name type="scientific">Tissierella simiarum</name>
    <dbReference type="NCBI Taxonomy" id="2841534"/>
    <lineage>
        <taxon>Bacteria</taxon>
        <taxon>Bacillati</taxon>
        <taxon>Bacillota</taxon>
        <taxon>Tissierellia</taxon>
        <taxon>Tissierellales</taxon>
        <taxon>Tissierellaceae</taxon>
        <taxon>Tissierella</taxon>
    </lineage>
</organism>
<keyword evidence="5 8" id="KW-0812">Transmembrane</keyword>
<feature type="transmembrane region" description="Helical" evidence="8">
    <location>
        <begin position="350"/>
        <end position="369"/>
    </location>
</feature>
<comment type="caution">
    <text evidence="9">The sequence shown here is derived from an EMBL/GenBank/DDBJ whole genome shotgun (WGS) entry which is preliminary data.</text>
</comment>
<dbReference type="RefSeq" id="WP_216516601.1">
    <property type="nucleotide sequence ID" value="NZ_JAHLPM010000002.1"/>
</dbReference>
<keyword evidence="4" id="KW-1003">Cell membrane</keyword>
<comment type="subcellular location">
    <subcellularLocation>
        <location evidence="1">Cell membrane</location>
        <topology evidence="1">Multi-pass membrane protein</topology>
    </subcellularLocation>
</comment>
<dbReference type="InterPro" id="IPR006042">
    <property type="entry name" value="Xan_ur_permease"/>
</dbReference>
<protein>
    <submittedName>
        <fullName evidence="9">Purine permease</fullName>
    </submittedName>
</protein>
<name>A0ABS6E3X8_9FIRM</name>
<feature type="transmembrane region" description="Helical" evidence="8">
    <location>
        <begin position="108"/>
        <end position="125"/>
    </location>
</feature>
<evidence type="ECO:0000256" key="2">
    <source>
        <dbReference type="ARBA" id="ARBA00008821"/>
    </source>
</evidence>
<sequence>MKNKKTEMDIIYGIDDKPELSKGIPLAFQHILAMFAANITVPLLLSALLDLPPSETAFLIQCALFMAGVATFIQIMKYKGIGSGLPIVMGTSNAFIPTVLAIAKDFGIGGVLGASFIGGLFEVFLGKNLLRLKKIFTPLVSGIVVLTIGITLIPVGIRQAAGGNTDMGNLTSLFISTVVLVTIILFNQSNNKFLKSSSILIGLIVGYIISALFKIIDITPVLESSWFSFPKPFKYKWSFEPTAIIAMLFMYVATAIETIGDISALTIGAEGREATDEEMSGGVIADGLGSSISALFNGFPNTSYTQNIGVVNLTGVFSRYVVKIGAIILIILSLFPKVGALIAIMPEPVLGGASIAMFSMVAVSGLSLLRNIKLNNRNMLIIAVSLGIGIGLNLVPEATQQLPRNLQLFLTSGVVPAALVSIILNLCIPENE</sequence>
<keyword evidence="3" id="KW-0813">Transport</keyword>
<dbReference type="Proteomes" id="UP000749471">
    <property type="component" value="Unassembled WGS sequence"/>
</dbReference>
<feature type="transmembrane region" description="Helical" evidence="8">
    <location>
        <begin position="320"/>
        <end position="344"/>
    </location>
</feature>
<feature type="transmembrane region" description="Helical" evidence="8">
    <location>
        <begin position="378"/>
        <end position="396"/>
    </location>
</feature>
<comment type="similarity">
    <text evidence="2">Belongs to the nucleobase:cation symporter-2 (NCS2) (TC 2.A.40) family.</text>
</comment>
<dbReference type="PROSITE" id="PS01116">
    <property type="entry name" value="XANTH_URACIL_PERMASE"/>
    <property type="match status" value="1"/>
</dbReference>
<proteinExistence type="inferred from homology"/>
<evidence type="ECO:0000256" key="5">
    <source>
        <dbReference type="ARBA" id="ARBA00022692"/>
    </source>
</evidence>
<reference evidence="9 10" key="1">
    <citation type="submission" date="2021-06" db="EMBL/GenBank/DDBJ databases">
        <authorList>
            <person name="Sun Q."/>
            <person name="Li D."/>
        </authorList>
    </citation>
    <scope>NUCLEOTIDE SEQUENCE [LARGE SCALE GENOMIC DNA]</scope>
    <source>
        <strain evidence="9 10">MSJ-40</strain>
    </source>
</reference>
<dbReference type="PANTHER" id="PTHR42810:SF2">
    <property type="entry name" value="PURINE PERMEASE C1399.01C-RELATED"/>
    <property type="match status" value="1"/>
</dbReference>
<keyword evidence="10" id="KW-1185">Reference proteome</keyword>
<keyword evidence="6 8" id="KW-1133">Transmembrane helix</keyword>
<evidence type="ECO:0000256" key="8">
    <source>
        <dbReference type="SAM" id="Phobius"/>
    </source>
</evidence>
<feature type="transmembrane region" description="Helical" evidence="8">
    <location>
        <begin position="199"/>
        <end position="222"/>
    </location>
</feature>
<dbReference type="NCBIfam" id="TIGR03173">
    <property type="entry name" value="pbuX"/>
    <property type="match status" value="1"/>
</dbReference>
<evidence type="ECO:0000256" key="1">
    <source>
        <dbReference type="ARBA" id="ARBA00004651"/>
    </source>
</evidence>
<dbReference type="InterPro" id="IPR006043">
    <property type="entry name" value="NCS2"/>
</dbReference>
<evidence type="ECO:0000256" key="7">
    <source>
        <dbReference type="ARBA" id="ARBA00023136"/>
    </source>
</evidence>
<dbReference type="Pfam" id="PF00860">
    <property type="entry name" value="Xan_ur_permease"/>
    <property type="match status" value="1"/>
</dbReference>
<feature type="transmembrane region" description="Helical" evidence="8">
    <location>
        <begin position="26"/>
        <end position="45"/>
    </location>
</feature>
<dbReference type="EMBL" id="JAHLPM010000002">
    <property type="protein sequence ID" value="MBU5436958.1"/>
    <property type="molecule type" value="Genomic_DNA"/>
</dbReference>
<dbReference type="NCBIfam" id="TIGR00801">
    <property type="entry name" value="ncs2"/>
    <property type="match status" value="1"/>
</dbReference>
<feature type="transmembrane region" description="Helical" evidence="8">
    <location>
        <begin position="137"/>
        <end position="157"/>
    </location>
</feature>
<feature type="transmembrane region" description="Helical" evidence="8">
    <location>
        <begin position="57"/>
        <end position="76"/>
    </location>
</feature>
<accession>A0ABS6E3X8</accession>
<evidence type="ECO:0000256" key="3">
    <source>
        <dbReference type="ARBA" id="ARBA00022448"/>
    </source>
</evidence>
<keyword evidence="7 8" id="KW-0472">Membrane</keyword>
<feature type="transmembrane region" description="Helical" evidence="8">
    <location>
        <begin position="169"/>
        <end position="187"/>
    </location>
</feature>
<gene>
    <name evidence="9" type="ORF">KQI42_02990</name>
</gene>
<evidence type="ECO:0000256" key="4">
    <source>
        <dbReference type="ARBA" id="ARBA00022475"/>
    </source>
</evidence>